<organism evidence="3">
    <name type="scientific">Drosophila grimshawi</name>
    <name type="common">Hawaiian fruit fly</name>
    <name type="synonym">Idiomyia grimshawi</name>
    <dbReference type="NCBI Taxonomy" id="7222"/>
    <lineage>
        <taxon>Eukaryota</taxon>
        <taxon>Metazoa</taxon>
        <taxon>Ecdysozoa</taxon>
        <taxon>Arthropoda</taxon>
        <taxon>Hexapoda</taxon>
        <taxon>Insecta</taxon>
        <taxon>Pterygota</taxon>
        <taxon>Neoptera</taxon>
        <taxon>Endopterygota</taxon>
        <taxon>Diptera</taxon>
        <taxon>Brachycera</taxon>
        <taxon>Muscomorpha</taxon>
        <taxon>Ephydroidea</taxon>
        <taxon>Drosophilidae</taxon>
        <taxon>Drosophila</taxon>
        <taxon>Hawaiian Drosophila</taxon>
    </lineage>
</organism>
<feature type="domain" description="Amine oxidase" evidence="1">
    <location>
        <begin position="51"/>
        <end position="510"/>
    </location>
</feature>
<name>B4J8S6_DROGR</name>
<dbReference type="eggNOG" id="KOG0685">
    <property type="taxonomic scope" value="Eukaryota"/>
</dbReference>
<dbReference type="STRING" id="7222.B4J8S6"/>
<keyword evidence="3" id="KW-1185">Reference proteome</keyword>
<protein>
    <submittedName>
        <fullName evidence="2">GH19936</fullName>
    </submittedName>
</protein>
<dbReference type="Gene3D" id="3.50.50.60">
    <property type="entry name" value="FAD/NAD(P)-binding domain"/>
    <property type="match status" value="1"/>
</dbReference>
<dbReference type="PANTHER" id="PTHR10742:SF398">
    <property type="entry name" value="AMINE OXIDASE DOMAIN-CONTAINING PROTEIN-RELATED"/>
    <property type="match status" value="1"/>
</dbReference>
<dbReference type="InterPro" id="IPR050281">
    <property type="entry name" value="Flavin_monoamine_oxidase"/>
</dbReference>
<dbReference type="KEGG" id="dgr:6560436"/>
<dbReference type="Gene3D" id="3.90.660.10">
    <property type="match status" value="1"/>
</dbReference>
<evidence type="ECO:0000313" key="3">
    <source>
        <dbReference type="Proteomes" id="UP000001070"/>
    </source>
</evidence>
<dbReference type="OrthoDB" id="5046242at2759"/>
<gene>
    <name evidence="2" type="primary">Dgri\GH19936</name>
    <name evidence="2" type="ORF">Dgri_GH19936</name>
</gene>
<dbReference type="OMA" id="MKFADNY"/>
<evidence type="ECO:0000313" key="2">
    <source>
        <dbReference type="EMBL" id="EDW02366.1"/>
    </source>
</evidence>
<dbReference type="Proteomes" id="UP000001070">
    <property type="component" value="Unassembled WGS sequence"/>
</dbReference>
<dbReference type="SMR" id="B4J8S6"/>
<dbReference type="GO" id="GO:0046592">
    <property type="term" value="F:polyamine oxidase activity"/>
    <property type="evidence" value="ECO:0007669"/>
    <property type="project" value="TreeGrafter"/>
</dbReference>
<dbReference type="InParanoid" id="B4J8S6"/>
<dbReference type="AlphaFoldDB" id="B4J8S6"/>
<dbReference type="PhylomeDB" id="B4J8S6"/>
<dbReference type="InterPro" id="IPR002937">
    <property type="entry name" value="Amino_oxidase"/>
</dbReference>
<accession>B4J8S6</accession>
<evidence type="ECO:0000259" key="1">
    <source>
        <dbReference type="Pfam" id="PF01593"/>
    </source>
</evidence>
<dbReference type="SUPFAM" id="SSF51905">
    <property type="entry name" value="FAD/NAD(P)-binding domain"/>
    <property type="match status" value="1"/>
</dbReference>
<dbReference type="EMBL" id="CH916367">
    <property type="protein sequence ID" value="EDW02366.1"/>
    <property type="molecule type" value="Genomic_DNA"/>
</dbReference>
<sequence length="516" mass="59137">MLIDIPFKIPQCCSRKRNSYHASDGIRTDPKRLGQFLENQPNLLILGAGAAGLACAVELKNNGFQNVRLVEMSDRIGGRIRTMKFADNYVDLGAQWVHGQQNNVVYEMVGKHNLLESTDGMFLHVDWIRSNGERISRPLAKKLVNILSEIFTKRREELVNREGTYGEYLMEKFNEELSKPCFRHIDHELAAEFLRTFKKMEGGTVDTDMSAAGYGTYSPCPGDCYLNWRDKGFRQFLRVLCNGDEMNLLGELKDCIDLNTRVLRIEWDRLDGSVLVSCENDKSYLADHVIVTVSLGVLKKNAKFFHPNLPQTKRKAINFLGFAHICKIFVEFEEPFWHDNWLGFNAVWRSEDINQTQLEWVPDIYGFYVYAYQPRVLMGWAAGSYTEQIESIDSKVLAQGVMYMLKLFLPQVQIPQPKRVLSTKWSSDPAHLGAYSYPTLLTQNYNTGPEQLAQPVYMFAFERNKATLPWNHMPILVRPIILFAGEATSSNYYSTVHGAVESGIREARRLTGFYQN</sequence>
<dbReference type="InterPro" id="IPR036188">
    <property type="entry name" value="FAD/NAD-bd_sf"/>
</dbReference>
<reference evidence="2 3" key="1">
    <citation type="journal article" date="2007" name="Nature">
        <title>Evolution of genes and genomes on the Drosophila phylogeny.</title>
        <authorList>
            <consortium name="Drosophila 12 Genomes Consortium"/>
            <person name="Clark A.G."/>
            <person name="Eisen M.B."/>
            <person name="Smith D.R."/>
            <person name="Bergman C.M."/>
            <person name="Oliver B."/>
            <person name="Markow T.A."/>
            <person name="Kaufman T.C."/>
            <person name="Kellis M."/>
            <person name="Gelbart W."/>
            <person name="Iyer V.N."/>
            <person name="Pollard D.A."/>
            <person name="Sackton T.B."/>
            <person name="Larracuente A.M."/>
            <person name="Singh N.D."/>
            <person name="Abad J.P."/>
            <person name="Abt D.N."/>
            <person name="Adryan B."/>
            <person name="Aguade M."/>
            <person name="Akashi H."/>
            <person name="Anderson W.W."/>
            <person name="Aquadro C.F."/>
            <person name="Ardell D.H."/>
            <person name="Arguello R."/>
            <person name="Artieri C.G."/>
            <person name="Barbash D.A."/>
            <person name="Barker D."/>
            <person name="Barsanti P."/>
            <person name="Batterham P."/>
            <person name="Batzoglou S."/>
            <person name="Begun D."/>
            <person name="Bhutkar A."/>
            <person name="Blanco E."/>
            <person name="Bosak S.A."/>
            <person name="Bradley R.K."/>
            <person name="Brand A.D."/>
            <person name="Brent M.R."/>
            <person name="Brooks A.N."/>
            <person name="Brown R.H."/>
            <person name="Butlin R.K."/>
            <person name="Caggese C."/>
            <person name="Calvi B.R."/>
            <person name="Bernardo de Carvalho A."/>
            <person name="Caspi A."/>
            <person name="Castrezana S."/>
            <person name="Celniker S.E."/>
            <person name="Chang J.L."/>
            <person name="Chapple C."/>
            <person name="Chatterji S."/>
            <person name="Chinwalla A."/>
            <person name="Civetta A."/>
            <person name="Clifton S.W."/>
            <person name="Comeron J.M."/>
            <person name="Costello J.C."/>
            <person name="Coyne J.A."/>
            <person name="Daub J."/>
            <person name="David R.G."/>
            <person name="Delcher A.L."/>
            <person name="Delehaunty K."/>
            <person name="Do C.B."/>
            <person name="Ebling H."/>
            <person name="Edwards K."/>
            <person name="Eickbush T."/>
            <person name="Evans J.D."/>
            <person name="Filipski A."/>
            <person name="Findeiss S."/>
            <person name="Freyhult E."/>
            <person name="Fulton L."/>
            <person name="Fulton R."/>
            <person name="Garcia A.C."/>
            <person name="Gardiner A."/>
            <person name="Garfield D.A."/>
            <person name="Garvin B.E."/>
            <person name="Gibson G."/>
            <person name="Gilbert D."/>
            <person name="Gnerre S."/>
            <person name="Godfrey J."/>
            <person name="Good R."/>
            <person name="Gotea V."/>
            <person name="Gravely B."/>
            <person name="Greenberg A.J."/>
            <person name="Griffiths-Jones S."/>
            <person name="Gross S."/>
            <person name="Guigo R."/>
            <person name="Gustafson E.A."/>
            <person name="Haerty W."/>
            <person name="Hahn M.W."/>
            <person name="Halligan D.L."/>
            <person name="Halpern A.L."/>
            <person name="Halter G.M."/>
            <person name="Han M.V."/>
            <person name="Heger A."/>
            <person name="Hillier L."/>
            <person name="Hinrichs A.S."/>
            <person name="Holmes I."/>
            <person name="Hoskins R.A."/>
            <person name="Hubisz M.J."/>
            <person name="Hultmark D."/>
            <person name="Huntley M.A."/>
            <person name="Jaffe D.B."/>
            <person name="Jagadeeshan S."/>
            <person name="Jeck W.R."/>
            <person name="Johnson J."/>
            <person name="Jones C.D."/>
            <person name="Jordan W.C."/>
            <person name="Karpen G.H."/>
            <person name="Kataoka E."/>
            <person name="Keightley P.D."/>
            <person name="Kheradpour P."/>
            <person name="Kirkness E.F."/>
            <person name="Koerich L.B."/>
            <person name="Kristiansen K."/>
            <person name="Kudrna D."/>
            <person name="Kulathinal R.J."/>
            <person name="Kumar S."/>
            <person name="Kwok R."/>
            <person name="Lander E."/>
            <person name="Langley C.H."/>
            <person name="Lapoint R."/>
            <person name="Lazzaro B.P."/>
            <person name="Lee S.J."/>
            <person name="Levesque L."/>
            <person name="Li R."/>
            <person name="Lin C.F."/>
            <person name="Lin M.F."/>
            <person name="Lindblad-Toh K."/>
            <person name="Llopart A."/>
            <person name="Long M."/>
            <person name="Low L."/>
            <person name="Lozovsky E."/>
            <person name="Lu J."/>
            <person name="Luo M."/>
            <person name="Machado C.A."/>
            <person name="Makalowski W."/>
            <person name="Marzo M."/>
            <person name="Matsuda M."/>
            <person name="Matzkin L."/>
            <person name="McAllister B."/>
            <person name="McBride C.S."/>
            <person name="McKernan B."/>
            <person name="McKernan K."/>
            <person name="Mendez-Lago M."/>
            <person name="Minx P."/>
            <person name="Mollenhauer M.U."/>
            <person name="Montooth K."/>
            <person name="Mount S.M."/>
            <person name="Mu X."/>
            <person name="Myers E."/>
            <person name="Negre B."/>
            <person name="Newfeld S."/>
            <person name="Nielsen R."/>
            <person name="Noor M.A."/>
            <person name="O'Grady P."/>
            <person name="Pachter L."/>
            <person name="Papaceit M."/>
            <person name="Parisi M.J."/>
            <person name="Parisi M."/>
            <person name="Parts L."/>
            <person name="Pedersen J.S."/>
            <person name="Pesole G."/>
            <person name="Phillippy A.M."/>
            <person name="Ponting C.P."/>
            <person name="Pop M."/>
            <person name="Porcelli D."/>
            <person name="Powell J.R."/>
            <person name="Prohaska S."/>
            <person name="Pruitt K."/>
            <person name="Puig M."/>
            <person name="Quesneville H."/>
            <person name="Ram K.R."/>
            <person name="Rand D."/>
            <person name="Rasmussen M.D."/>
            <person name="Reed L.K."/>
            <person name="Reenan R."/>
            <person name="Reily A."/>
            <person name="Remington K.A."/>
            <person name="Rieger T.T."/>
            <person name="Ritchie M.G."/>
            <person name="Robin C."/>
            <person name="Rogers Y.H."/>
            <person name="Rohde C."/>
            <person name="Rozas J."/>
            <person name="Rubenfield M.J."/>
            <person name="Ruiz A."/>
            <person name="Russo S."/>
            <person name="Salzberg S.L."/>
            <person name="Sanchez-Gracia A."/>
            <person name="Saranga D.J."/>
            <person name="Sato H."/>
            <person name="Schaeffer S.W."/>
            <person name="Schatz M.C."/>
            <person name="Schlenke T."/>
            <person name="Schwartz R."/>
            <person name="Segarra C."/>
            <person name="Singh R.S."/>
            <person name="Sirot L."/>
            <person name="Sirota M."/>
            <person name="Sisneros N.B."/>
            <person name="Smith C.D."/>
            <person name="Smith T.F."/>
            <person name="Spieth J."/>
            <person name="Stage D.E."/>
            <person name="Stark A."/>
            <person name="Stephan W."/>
            <person name="Strausberg R.L."/>
            <person name="Strempel S."/>
            <person name="Sturgill D."/>
            <person name="Sutton G."/>
            <person name="Sutton G.G."/>
            <person name="Tao W."/>
            <person name="Teichmann S."/>
            <person name="Tobari Y.N."/>
            <person name="Tomimura Y."/>
            <person name="Tsolas J.M."/>
            <person name="Valente V.L."/>
            <person name="Venter E."/>
            <person name="Venter J.C."/>
            <person name="Vicario S."/>
            <person name="Vieira F.G."/>
            <person name="Vilella A.J."/>
            <person name="Villasante A."/>
            <person name="Walenz B."/>
            <person name="Wang J."/>
            <person name="Wasserman M."/>
            <person name="Watts T."/>
            <person name="Wilson D."/>
            <person name="Wilson R.K."/>
            <person name="Wing R.A."/>
            <person name="Wolfner M.F."/>
            <person name="Wong A."/>
            <person name="Wong G.K."/>
            <person name="Wu C.I."/>
            <person name="Wu G."/>
            <person name="Yamamoto D."/>
            <person name="Yang H.P."/>
            <person name="Yang S.P."/>
            <person name="Yorke J.A."/>
            <person name="Yoshida K."/>
            <person name="Zdobnov E."/>
            <person name="Zhang P."/>
            <person name="Zhang Y."/>
            <person name="Zimin A.V."/>
            <person name="Baldwin J."/>
            <person name="Abdouelleil A."/>
            <person name="Abdulkadir J."/>
            <person name="Abebe A."/>
            <person name="Abera B."/>
            <person name="Abreu J."/>
            <person name="Acer S.C."/>
            <person name="Aftuck L."/>
            <person name="Alexander A."/>
            <person name="An P."/>
            <person name="Anderson E."/>
            <person name="Anderson S."/>
            <person name="Arachi H."/>
            <person name="Azer M."/>
            <person name="Bachantsang P."/>
            <person name="Barry A."/>
            <person name="Bayul T."/>
            <person name="Berlin A."/>
            <person name="Bessette D."/>
            <person name="Bloom T."/>
            <person name="Blye J."/>
            <person name="Boguslavskiy L."/>
            <person name="Bonnet C."/>
            <person name="Boukhgalter B."/>
            <person name="Bourzgui I."/>
            <person name="Brown A."/>
            <person name="Cahill P."/>
            <person name="Channer S."/>
            <person name="Cheshatsang Y."/>
            <person name="Chuda L."/>
            <person name="Citroen M."/>
            <person name="Collymore A."/>
            <person name="Cooke P."/>
            <person name="Costello M."/>
            <person name="D'Aco K."/>
            <person name="Daza R."/>
            <person name="De Haan G."/>
            <person name="DeGray S."/>
            <person name="DeMaso C."/>
            <person name="Dhargay N."/>
            <person name="Dooley K."/>
            <person name="Dooley E."/>
            <person name="Doricent M."/>
            <person name="Dorje P."/>
            <person name="Dorjee K."/>
            <person name="Dupes A."/>
            <person name="Elong R."/>
            <person name="Falk J."/>
            <person name="Farina A."/>
            <person name="Faro S."/>
            <person name="Ferguson D."/>
            <person name="Fisher S."/>
            <person name="Foley C.D."/>
            <person name="Franke A."/>
            <person name="Friedrich D."/>
            <person name="Gadbois L."/>
            <person name="Gearin G."/>
            <person name="Gearin C.R."/>
            <person name="Giannoukos G."/>
            <person name="Goode T."/>
            <person name="Graham J."/>
            <person name="Grandbois E."/>
            <person name="Grewal S."/>
            <person name="Gyaltsen K."/>
            <person name="Hafez N."/>
            <person name="Hagos B."/>
            <person name="Hall J."/>
            <person name="Henson C."/>
            <person name="Hollinger A."/>
            <person name="Honan T."/>
            <person name="Huard M.D."/>
            <person name="Hughes L."/>
            <person name="Hurhula B."/>
            <person name="Husby M.E."/>
            <person name="Kamat A."/>
            <person name="Kanga B."/>
            <person name="Kashin S."/>
            <person name="Khazanovich D."/>
            <person name="Kisner P."/>
            <person name="Lance K."/>
            <person name="Lara M."/>
            <person name="Lee W."/>
            <person name="Lennon N."/>
            <person name="Letendre F."/>
            <person name="LeVine R."/>
            <person name="Lipovsky A."/>
            <person name="Liu X."/>
            <person name="Liu J."/>
            <person name="Liu S."/>
            <person name="Lokyitsang T."/>
            <person name="Lokyitsang Y."/>
            <person name="Lubonja R."/>
            <person name="Lui A."/>
            <person name="MacDonald P."/>
            <person name="Magnisalis V."/>
            <person name="Maru K."/>
            <person name="Matthews C."/>
            <person name="McCusker W."/>
            <person name="McDonough S."/>
            <person name="Mehta T."/>
            <person name="Meldrim J."/>
            <person name="Meneus L."/>
            <person name="Mihai O."/>
            <person name="Mihalev A."/>
            <person name="Mihova T."/>
            <person name="Mittelman R."/>
            <person name="Mlenga V."/>
            <person name="Montmayeur A."/>
            <person name="Mulrain L."/>
            <person name="Navidi A."/>
            <person name="Naylor J."/>
            <person name="Negash T."/>
            <person name="Nguyen T."/>
            <person name="Nguyen N."/>
            <person name="Nicol R."/>
            <person name="Norbu C."/>
            <person name="Norbu N."/>
            <person name="Novod N."/>
            <person name="O'Neill B."/>
            <person name="Osman S."/>
            <person name="Markiewicz E."/>
            <person name="Oyono O.L."/>
            <person name="Patti C."/>
            <person name="Phunkhang P."/>
            <person name="Pierre F."/>
            <person name="Priest M."/>
            <person name="Raghuraman S."/>
            <person name="Rege F."/>
            <person name="Reyes R."/>
            <person name="Rise C."/>
            <person name="Rogov P."/>
            <person name="Ross K."/>
            <person name="Ryan E."/>
            <person name="Settipalli S."/>
            <person name="Shea T."/>
            <person name="Sherpa N."/>
            <person name="Shi L."/>
            <person name="Shih D."/>
            <person name="Sparrow T."/>
            <person name="Spaulding J."/>
            <person name="Stalker J."/>
            <person name="Stange-Thomann N."/>
            <person name="Stavropoulos S."/>
            <person name="Stone C."/>
            <person name="Strader C."/>
            <person name="Tesfaye S."/>
            <person name="Thomson T."/>
            <person name="Thoulutsang Y."/>
            <person name="Thoulutsang D."/>
            <person name="Topham K."/>
            <person name="Topping I."/>
            <person name="Tsamla T."/>
            <person name="Vassiliev H."/>
            <person name="Vo A."/>
            <person name="Wangchuk T."/>
            <person name="Wangdi T."/>
            <person name="Weiand M."/>
            <person name="Wilkinson J."/>
            <person name="Wilson A."/>
            <person name="Yadav S."/>
            <person name="Young G."/>
            <person name="Yu Q."/>
            <person name="Zembek L."/>
            <person name="Zhong D."/>
            <person name="Zimmer A."/>
            <person name="Zwirko Z."/>
            <person name="Jaffe D.B."/>
            <person name="Alvarez P."/>
            <person name="Brockman W."/>
            <person name="Butler J."/>
            <person name="Chin C."/>
            <person name="Gnerre S."/>
            <person name="Grabherr M."/>
            <person name="Kleber M."/>
            <person name="Mauceli E."/>
            <person name="MacCallum I."/>
        </authorList>
    </citation>
    <scope>NUCLEOTIDE SEQUENCE [LARGE SCALE GENOMIC DNA]</scope>
    <source>
        <strain evidence="3">Tucson 15287-2541.00</strain>
    </source>
</reference>
<dbReference type="SUPFAM" id="SSF54373">
    <property type="entry name" value="FAD-linked reductases, C-terminal domain"/>
    <property type="match status" value="1"/>
</dbReference>
<dbReference type="PANTHER" id="PTHR10742">
    <property type="entry name" value="FLAVIN MONOAMINE OXIDASE"/>
    <property type="match status" value="1"/>
</dbReference>
<dbReference type="Pfam" id="PF01593">
    <property type="entry name" value="Amino_oxidase"/>
    <property type="match status" value="1"/>
</dbReference>
<proteinExistence type="predicted"/>
<dbReference type="HOGENOM" id="CLU_004498_2_3_1"/>